<feature type="region of interest" description="Disordered" evidence="1">
    <location>
        <begin position="1"/>
        <end position="40"/>
    </location>
</feature>
<dbReference type="AlphaFoldDB" id="A0A097CSF1"/>
<dbReference type="EMBL" id="KF826665">
    <property type="protein sequence ID" value="AIS85585.1"/>
    <property type="molecule type" value="Genomic_DNA"/>
</dbReference>
<reference evidence="2" key="1">
    <citation type="submission" date="2013-11" db="EMBL/GenBank/DDBJ databases">
        <title>New antitubercular compounds from marine-derived Verrucosispora sp. MS100047.</title>
        <authorList>
            <person name="Huang P."/>
            <person name="Xie F."/>
            <person name="Wang Q."/>
            <person name="Wang J."/>
            <person name="Wang Q."/>
            <person name="Abdel-Mageed W.M."/>
            <person name="Liu M."/>
            <person name="Han J."/>
            <person name="Song F."/>
            <person name="Dai H."/>
            <person name="Liu X."/>
            <person name="Zhang L."/>
        </authorList>
    </citation>
    <scope>NUCLEOTIDE SEQUENCE</scope>
    <source>
        <strain evidence="2">MS100047</strain>
    </source>
</reference>
<accession>A0A097CSF1</accession>
<gene>
    <name evidence="2" type="ORF">VASRM7_346</name>
</gene>
<evidence type="ECO:0000313" key="2">
    <source>
        <dbReference type="EMBL" id="AIS85585.1"/>
    </source>
</evidence>
<protein>
    <submittedName>
        <fullName evidence="2">Uncharacterized protein</fullName>
    </submittedName>
</protein>
<sequence>MSASSWGPAGTPERGYQAHLRKATPGRFASTGRTCEIAIG</sequence>
<name>A0A097CSF1_9ACTN</name>
<proteinExistence type="predicted"/>
<evidence type="ECO:0000256" key="1">
    <source>
        <dbReference type="SAM" id="MobiDB-lite"/>
    </source>
</evidence>
<organism evidence="2">
    <name type="scientific">Verrucosispora sp. MS100047</name>
    <dbReference type="NCBI Taxonomy" id="1410949"/>
    <lineage>
        <taxon>Bacteria</taxon>
        <taxon>Bacillati</taxon>
        <taxon>Actinomycetota</taxon>
        <taxon>Actinomycetes</taxon>
        <taxon>Micromonosporales</taxon>
        <taxon>Micromonosporaceae</taxon>
        <taxon>Micromonospora</taxon>
    </lineage>
</organism>